<evidence type="ECO:0000259" key="9">
    <source>
        <dbReference type="SMART" id="SM01312"/>
    </source>
</evidence>
<dbReference type="InterPro" id="IPR028094">
    <property type="entry name" value="RTC4_C"/>
</dbReference>
<organism evidence="10 11">
    <name type="scientific">Schizothecium vesticola</name>
    <dbReference type="NCBI Taxonomy" id="314040"/>
    <lineage>
        <taxon>Eukaryota</taxon>
        <taxon>Fungi</taxon>
        <taxon>Dikarya</taxon>
        <taxon>Ascomycota</taxon>
        <taxon>Pezizomycotina</taxon>
        <taxon>Sordariomycetes</taxon>
        <taxon>Sordariomycetidae</taxon>
        <taxon>Sordariales</taxon>
        <taxon>Schizotheciaceae</taxon>
        <taxon>Schizothecium</taxon>
    </lineage>
</organism>
<feature type="domain" description="Restriction of telomere capping protein 4 C-terminal" evidence="9">
    <location>
        <begin position="69"/>
        <end position="187"/>
    </location>
</feature>
<evidence type="ECO:0000256" key="4">
    <source>
        <dbReference type="ARBA" id="ARBA00009461"/>
    </source>
</evidence>
<name>A0AA40EVI3_9PEZI</name>
<sequence length="228" mass="25843">MCNEEVDQSLLDEFRKRHPTTTWRQQQTFCTQHKRAKAIAVWKERKYPSIDWKALDARVSRQSSFLRRILNGGKSHFRDVFGERVKEAGRDRTVRRAEEYMVPGYYGGRGLRAMSDKIVDDLSSALRERSVDDELVSAARGVGAYVQSVLVPELAVRLIMEDMDVGAVQARRIMEESMWLGELLNEELDDVVLGDDEGDEEKHDDFGLPGEDGEGSSSDSSLSDIESP</sequence>
<comment type="similarity">
    <text evidence="4">Belongs to the RTC4 family.</text>
</comment>
<feature type="region of interest" description="Disordered" evidence="8">
    <location>
        <begin position="190"/>
        <end position="228"/>
    </location>
</feature>
<evidence type="ECO:0000256" key="6">
    <source>
        <dbReference type="ARBA" id="ARBA00022490"/>
    </source>
</evidence>
<keyword evidence="11" id="KW-1185">Reference proteome</keyword>
<feature type="compositionally biased region" description="Low complexity" evidence="8">
    <location>
        <begin position="215"/>
        <end position="228"/>
    </location>
</feature>
<evidence type="ECO:0000256" key="7">
    <source>
        <dbReference type="ARBA" id="ARBA00023242"/>
    </source>
</evidence>
<keyword evidence="7" id="KW-0539">Nucleus</keyword>
<evidence type="ECO:0000256" key="2">
    <source>
        <dbReference type="ARBA" id="ARBA00004123"/>
    </source>
</evidence>
<protein>
    <recommendedName>
        <fullName evidence="5">Restriction of telomere capping protein 4</fullName>
    </recommendedName>
</protein>
<evidence type="ECO:0000256" key="8">
    <source>
        <dbReference type="SAM" id="MobiDB-lite"/>
    </source>
</evidence>
<dbReference type="EMBL" id="JAUKUD010000004">
    <property type="protein sequence ID" value="KAK0746333.1"/>
    <property type="molecule type" value="Genomic_DNA"/>
</dbReference>
<dbReference type="Proteomes" id="UP001172155">
    <property type="component" value="Unassembled WGS sequence"/>
</dbReference>
<keyword evidence="6" id="KW-0963">Cytoplasm</keyword>
<evidence type="ECO:0000256" key="3">
    <source>
        <dbReference type="ARBA" id="ARBA00004496"/>
    </source>
</evidence>
<dbReference type="GO" id="GO:0005737">
    <property type="term" value="C:cytoplasm"/>
    <property type="evidence" value="ECO:0007669"/>
    <property type="project" value="UniProtKB-SubCell"/>
</dbReference>
<comment type="function">
    <text evidence="1">May be involved in a process influencing telomere capping.</text>
</comment>
<evidence type="ECO:0000256" key="1">
    <source>
        <dbReference type="ARBA" id="ARBA00002738"/>
    </source>
</evidence>
<gene>
    <name evidence="10" type="ORF">B0T18DRAFT_429314</name>
</gene>
<dbReference type="PANTHER" id="PTHR41391">
    <property type="entry name" value="RESTRICTION OF TELOMERE CAPPING PROTEIN 4"/>
    <property type="match status" value="1"/>
</dbReference>
<accession>A0AA40EVI3</accession>
<dbReference type="GO" id="GO:0005634">
    <property type="term" value="C:nucleus"/>
    <property type="evidence" value="ECO:0007669"/>
    <property type="project" value="UniProtKB-SubCell"/>
</dbReference>
<evidence type="ECO:0000313" key="11">
    <source>
        <dbReference type="Proteomes" id="UP001172155"/>
    </source>
</evidence>
<comment type="caution">
    <text evidence="10">The sequence shown here is derived from an EMBL/GenBank/DDBJ whole genome shotgun (WGS) entry which is preliminary data.</text>
</comment>
<dbReference type="InterPro" id="IPR039024">
    <property type="entry name" value="RTC4"/>
</dbReference>
<evidence type="ECO:0000313" key="10">
    <source>
        <dbReference type="EMBL" id="KAK0746333.1"/>
    </source>
</evidence>
<proteinExistence type="inferred from homology"/>
<evidence type="ECO:0000256" key="5">
    <source>
        <dbReference type="ARBA" id="ARBA00015162"/>
    </source>
</evidence>
<dbReference type="SMART" id="SM01312">
    <property type="entry name" value="RTC4"/>
    <property type="match status" value="1"/>
</dbReference>
<dbReference type="PANTHER" id="PTHR41391:SF1">
    <property type="entry name" value="RESTRICTION OF TELOMERE CAPPING PROTEIN 4"/>
    <property type="match status" value="1"/>
</dbReference>
<reference evidence="10" key="1">
    <citation type="submission" date="2023-06" db="EMBL/GenBank/DDBJ databases">
        <title>Genome-scale phylogeny and comparative genomics of the fungal order Sordariales.</title>
        <authorList>
            <consortium name="Lawrence Berkeley National Laboratory"/>
            <person name="Hensen N."/>
            <person name="Bonometti L."/>
            <person name="Westerberg I."/>
            <person name="Brannstrom I.O."/>
            <person name="Guillou S."/>
            <person name="Cros-Aarteil S."/>
            <person name="Calhoun S."/>
            <person name="Haridas S."/>
            <person name="Kuo A."/>
            <person name="Mondo S."/>
            <person name="Pangilinan J."/>
            <person name="Riley R."/>
            <person name="LaButti K."/>
            <person name="Andreopoulos B."/>
            <person name="Lipzen A."/>
            <person name="Chen C."/>
            <person name="Yanf M."/>
            <person name="Daum C."/>
            <person name="Ng V."/>
            <person name="Clum A."/>
            <person name="Steindorff A."/>
            <person name="Ohm R."/>
            <person name="Martin F."/>
            <person name="Silar P."/>
            <person name="Natvig D."/>
            <person name="Lalanne C."/>
            <person name="Gautier V."/>
            <person name="Ament-velasquez S.L."/>
            <person name="Kruys A."/>
            <person name="Hutchinson M.I."/>
            <person name="Powell A.J."/>
            <person name="Barry K."/>
            <person name="Miller A.N."/>
            <person name="Grigoriev I.V."/>
            <person name="Debuchy R."/>
            <person name="Gladieux P."/>
            <person name="Thoren M.H."/>
            <person name="Johannesson H."/>
        </authorList>
    </citation>
    <scope>NUCLEOTIDE SEQUENCE</scope>
    <source>
        <strain evidence="10">SMH3187-1</strain>
    </source>
</reference>
<dbReference type="Pfam" id="PF14474">
    <property type="entry name" value="RTC4"/>
    <property type="match status" value="1"/>
</dbReference>
<feature type="compositionally biased region" description="Acidic residues" evidence="8">
    <location>
        <begin position="190"/>
        <end position="199"/>
    </location>
</feature>
<comment type="subcellular location">
    <subcellularLocation>
        <location evidence="3">Cytoplasm</location>
    </subcellularLocation>
    <subcellularLocation>
        <location evidence="2">Nucleus</location>
    </subcellularLocation>
</comment>
<dbReference type="AlphaFoldDB" id="A0AA40EVI3"/>